<dbReference type="GO" id="GO:0106364">
    <property type="term" value="F:4-hydroxy-3-all-trans-polyprenylbenzoate oxygenase activity"/>
    <property type="evidence" value="ECO:0007669"/>
    <property type="project" value="UniProtKB-EC"/>
</dbReference>
<dbReference type="NCBIfam" id="TIGR01989">
    <property type="entry name" value="COQ6"/>
    <property type="match status" value="1"/>
</dbReference>
<evidence type="ECO:0000256" key="6">
    <source>
        <dbReference type="ARBA" id="ARBA00022827"/>
    </source>
</evidence>
<keyword evidence="8 11" id="KW-0503">Monooxygenase</keyword>
<keyword evidence="3 11" id="KW-0285">Flavoprotein</keyword>
<evidence type="ECO:0000259" key="12">
    <source>
        <dbReference type="Pfam" id="PF01494"/>
    </source>
</evidence>
<dbReference type="GO" id="GO:0120538">
    <property type="term" value="F:2-methoxy-6-polyprenolphenol 4-hydroxylase activity"/>
    <property type="evidence" value="ECO:0007669"/>
    <property type="project" value="UniProtKB-EC"/>
</dbReference>
<keyword evidence="13" id="KW-0830">Ubiquinone</keyword>
<comment type="catalytic activity">
    <reaction evidence="11">
        <text>a 4-hydroxy-3-(all-trans-polyprenyl)benzoate + 2 reduced [2Fe-2S]-[ferredoxin] + O2 + 2 H(+) = a 3,4-dihydroxy-5-(all-trans-polyprenyl)benzoate + 2 oxidized [2Fe-2S]-[ferredoxin] + H2O</text>
        <dbReference type="Rhea" id="RHEA:81195"/>
        <dbReference type="Rhea" id="RHEA-COMP:9514"/>
        <dbReference type="Rhea" id="RHEA-COMP:10000"/>
        <dbReference type="Rhea" id="RHEA-COMP:10001"/>
        <dbReference type="Rhea" id="RHEA-COMP:10930"/>
        <dbReference type="ChEBI" id="CHEBI:15377"/>
        <dbReference type="ChEBI" id="CHEBI:15378"/>
        <dbReference type="ChEBI" id="CHEBI:15379"/>
        <dbReference type="ChEBI" id="CHEBI:33737"/>
        <dbReference type="ChEBI" id="CHEBI:33738"/>
        <dbReference type="ChEBI" id="CHEBI:64694"/>
        <dbReference type="ChEBI" id="CHEBI:78396"/>
        <dbReference type="EC" id="1.14.15.45"/>
    </reaction>
</comment>
<comment type="caution">
    <text evidence="13">The sequence shown here is derived from an EMBL/GenBank/DDBJ whole genome shotgun (WGS) entry which is preliminary data.</text>
</comment>
<organism evidence="13 14">
    <name type="scientific">Iris pallida</name>
    <name type="common">Sweet iris</name>
    <dbReference type="NCBI Taxonomy" id="29817"/>
    <lineage>
        <taxon>Eukaryota</taxon>
        <taxon>Viridiplantae</taxon>
        <taxon>Streptophyta</taxon>
        <taxon>Embryophyta</taxon>
        <taxon>Tracheophyta</taxon>
        <taxon>Spermatophyta</taxon>
        <taxon>Magnoliopsida</taxon>
        <taxon>Liliopsida</taxon>
        <taxon>Asparagales</taxon>
        <taxon>Iridaceae</taxon>
        <taxon>Iridoideae</taxon>
        <taxon>Irideae</taxon>
        <taxon>Iris</taxon>
    </lineage>
</organism>
<dbReference type="GO" id="GO:0071949">
    <property type="term" value="F:FAD binding"/>
    <property type="evidence" value="ECO:0007669"/>
    <property type="project" value="InterPro"/>
</dbReference>
<dbReference type="Proteomes" id="UP001140949">
    <property type="component" value="Unassembled WGS sequence"/>
</dbReference>
<evidence type="ECO:0000256" key="8">
    <source>
        <dbReference type="ARBA" id="ARBA00023033"/>
    </source>
</evidence>
<dbReference type="SUPFAM" id="SSF51905">
    <property type="entry name" value="FAD/NAD(P)-binding domain"/>
    <property type="match status" value="1"/>
</dbReference>
<comment type="catalytic activity">
    <reaction evidence="11">
        <text>a 2-methoxy-6-(all-trans-polyprenyl)phenol + 2 reduced [2Fe-2S]-[ferredoxin] + O2 + 2 H(+) = a 2-methoxy-6-(all-trans-polyprenyl)benzene-1,4-diol + 2 oxidized [2Fe-2S]-[ferredoxin] + H2O</text>
        <dbReference type="Rhea" id="RHEA:81183"/>
        <dbReference type="Rhea" id="RHEA-COMP:9551"/>
        <dbReference type="Rhea" id="RHEA-COMP:10000"/>
        <dbReference type="Rhea" id="RHEA-COMP:10001"/>
        <dbReference type="Rhea" id="RHEA-COMP:10858"/>
        <dbReference type="ChEBI" id="CHEBI:15377"/>
        <dbReference type="ChEBI" id="CHEBI:15378"/>
        <dbReference type="ChEBI" id="CHEBI:15379"/>
        <dbReference type="ChEBI" id="CHEBI:33737"/>
        <dbReference type="ChEBI" id="CHEBI:33738"/>
        <dbReference type="ChEBI" id="CHEBI:62731"/>
        <dbReference type="ChEBI" id="CHEBI:84166"/>
        <dbReference type="EC" id="1.14.15.46"/>
    </reaction>
</comment>
<gene>
    <name evidence="11" type="primary">COQ6</name>
    <name evidence="13" type="ORF">M6B38_314635</name>
</gene>
<comment type="subcellular location">
    <subcellularLocation>
        <location evidence="11">Mitochondrion inner membrane</location>
        <topology evidence="11">Peripheral membrane protein</topology>
        <orientation evidence="11">Matrix side</orientation>
    </subcellularLocation>
</comment>
<dbReference type="FunFam" id="3.30.9.10:FF:000111">
    <property type="entry name" value="Ubiquinone biosynthesis monooxygenase COQ6, mitochondrial"/>
    <property type="match status" value="1"/>
</dbReference>
<evidence type="ECO:0000256" key="2">
    <source>
        <dbReference type="ARBA" id="ARBA00005349"/>
    </source>
</evidence>
<feature type="domain" description="FAD-binding" evidence="12">
    <location>
        <begin position="83"/>
        <end position="365"/>
    </location>
</feature>
<dbReference type="GO" id="GO:0016123">
    <property type="term" value="P:xanthophyll biosynthetic process"/>
    <property type="evidence" value="ECO:0007669"/>
    <property type="project" value="TreeGrafter"/>
</dbReference>
<dbReference type="PANTHER" id="PTHR43876:SF7">
    <property type="entry name" value="UBIQUINONE BIOSYNTHESIS MONOOXYGENASE COQ6, MITOCHONDRIAL"/>
    <property type="match status" value="1"/>
</dbReference>
<dbReference type="EC" id="1.14.15.45" evidence="11"/>
<dbReference type="EC" id="1.14.15.46" evidence="11"/>
<proteinExistence type="inferred from homology"/>
<keyword evidence="6 11" id="KW-0274">FAD</keyword>
<comment type="pathway">
    <text evidence="11">Cofactor biosynthesis; ubiquinone biosynthesis.</text>
</comment>
<dbReference type="EMBL" id="JANAVB010009999">
    <property type="protein sequence ID" value="KAJ6839391.1"/>
    <property type="molecule type" value="Genomic_DNA"/>
</dbReference>
<keyword evidence="7 11" id="KW-0560">Oxidoreductase</keyword>
<keyword evidence="14" id="KW-1185">Reference proteome</keyword>
<dbReference type="NCBIfam" id="TIGR01988">
    <property type="entry name" value="Ubi-OHases"/>
    <property type="match status" value="1"/>
</dbReference>
<evidence type="ECO:0000256" key="3">
    <source>
        <dbReference type="ARBA" id="ARBA00022630"/>
    </source>
</evidence>
<name>A0AAX6HFN1_IRIPA</name>
<dbReference type="GO" id="GO:0031314">
    <property type="term" value="C:extrinsic component of mitochondrial inner membrane"/>
    <property type="evidence" value="ECO:0007669"/>
    <property type="project" value="UniProtKB-UniRule"/>
</dbReference>
<dbReference type="GO" id="GO:0016712">
    <property type="term" value="F:oxidoreductase activity, acting on paired donors, with incorporation or reduction of molecular oxygen, reduced flavin or flavoprotein as one donor, and incorporation of one atom of oxygen"/>
    <property type="evidence" value="ECO:0007669"/>
    <property type="project" value="UniProtKB-UniRule"/>
</dbReference>
<dbReference type="AlphaFoldDB" id="A0AAX6HFN1"/>
<evidence type="ECO:0000256" key="4">
    <source>
        <dbReference type="ARBA" id="ARBA00022688"/>
    </source>
</evidence>
<evidence type="ECO:0000256" key="9">
    <source>
        <dbReference type="ARBA" id="ARBA00023128"/>
    </source>
</evidence>
<dbReference type="InterPro" id="IPR036188">
    <property type="entry name" value="FAD/NAD-bd_sf"/>
</dbReference>
<keyword evidence="9 11" id="KW-0496">Mitochondrion</keyword>
<comment type="cofactor">
    <cofactor evidence="1 11">
        <name>FAD</name>
        <dbReference type="ChEBI" id="CHEBI:57692"/>
    </cofactor>
</comment>
<comment type="function">
    <text evidence="11">FAD-dependent monooxygenase required for two non-consecutive steps during ubiquinone biosynthesis. Required for the C5-ring hydroxylation during ubiquinone biosynthesis by catalyzing the hydroxylation of 4-hydroxy-3-(all-trans-polyprenyl)benzoic acid to 3,4-dihydroxy-5-(all-trans-polyprenyl)benzoic acid. Also acts downstream of coq4, for the C1-hydroxylation during ubiquinone biosynthesis by catalyzing the hydroxylation of 2-methoxy-6-(all-trans-polyprenyl)phenol to 2-methoxy-6-(all-trans-polyprenyl)benzene-1,4-diol. The electrons required for the hydroxylation reaction are funneled indirectly to coq6 from NADPH via a ferredoxin/ferredoxin reductase system.</text>
</comment>
<comment type="similarity">
    <text evidence="2 11">Belongs to the UbiH/COQ6 family.</text>
</comment>
<evidence type="ECO:0000256" key="7">
    <source>
        <dbReference type="ARBA" id="ARBA00023002"/>
    </source>
</evidence>
<dbReference type="InterPro" id="IPR002938">
    <property type="entry name" value="FAD-bd"/>
</dbReference>
<evidence type="ECO:0000256" key="10">
    <source>
        <dbReference type="ARBA" id="ARBA00023136"/>
    </source>
</evidence>
<evidence type="ECO:0000256" key="1">
    <source>
        <dbReference type="ARBA" id="ARBA00001974"/>
    </source>
</evidence>
<dbReference type="GO" id="GO:0016120">
    <property type="term" value="P:carotene biosynthetic process"/>
    <property type="evidence" value="ECO:0007669"/>
    <property type="project" value="TreeGrafter"/>
</dbReference>
<dbReference type="InterPro" id="IPR000689">
    <property type="entry name" value="UbQ_mOase_COQ6"/>
</dbReference>
<dbReference type="PANTHER" id="PTHR43876">
    <property type="entry name" value="UBIQUINONE BIOSYNTHESIS MONOOXYGENASE COQ6, MITOCHONDRIAL"/>
    <property type="match status" value="1"/>
</dbReference>
<dbReference type="PRINTS" id="PR00420">
    <property type="entry name" value="RNGMNOXGNASE"/>
</dbReference>
<evidence type="ECO:0000256" key="11">
    <source>
        <dbReference type="HAMAP-Rule" id="MF_03193"/>
    </source>
</evidence>
<reference evidence="13" key="2">
    <citation type="submission" date="2023-04" db="EMBL/GenBank/DDBJ databases">
        <authorList>
            <person name="Bruccoleri R.E."/>
            <person name="Oakeley E.J."/>
            <person name="Faust A.-M."/>
            <person name="Dessus-Babus S."/>
            <person name="Altorfer M."/>
            <person name="Burckhardt D."/>
            <person name="Oertli M."/>
            <person name="Naumann U."/>
            <person name="Petersen F."/>
            <person name="Wong J."/>
        </authorList>
    </citation>
    <scope>NUCLEOTIDE SEQUENCE</scope>
    <source>
        <strain evidence="13">GSM-AAB239-AS_SAM_17_03QT</strain>
        <tissue evidence="13">Leaf</tissue>
    </source>
</reference>
<sequence>MKKLDQSLASLSSLHHPHRQMKFLKTNVWSQPHRMTINPSVWYHPHRTSGIDGARAASEVVKKPDLIEGHGENVAIASKGDQYDIAIVGGGMVGLAFACGLSSMPLTKQLKVAIIDSNPALQSGSLLKKNNVPNPRVSTVTPATISFFKEVGAWEYVQQQRHAFFDQMQVWDYSGLGYTRYNAADVDKECLGCVVENKVLCNSLLLCLQNADLPTTIHSARLTSMTFQSHEASTREATEQANYKDTLVRTTSFDDTVERMRHGRLVKLDLSDGKSLYAKLVVGADGAKSHVREMAGVKTTGWNYSQSAVICTVEHTVENHCAWQRFLPSGPIALLPIGDKFSNIVWTMKPEESLDHKSMSEEDFVKAVNYALDYGYGSHPQSNFLDQYLDIFSWSTGRRTLSTAESFQLPPKVTKVVSDRMAFPLSLMHAHEYASRRVVLIGDAAHAVHPLAGQGVNLGFGDASYLSNVVAEGLSVGADIGELSLLKKYEKERKAANVSMMAVLDCIQKAYSVDLGPMNILRAAAFHGAQYIAPLKRNIISYAMGEQKWPLFP</sequence>
<keyword evidence="5 11" id="KW-0999">Mitochondrion inner membrane</keyword>
<dbReference type="Pfam" id="PF01494">
    <property type="entry name" value="FAD_binding_3"/>
    <property type="match status" value="2"/>
</dbReference>
<dbReference type="FunFam" id="3.50.50.60:FF:000021">
    <property type="entry name" value="Ubiquinone biosynthesis monooxygenase COQ6"/>
    <property type="match status" value="1"/>
</dbReference>
<accession>A0AAX6HFN1</accession>
<dbReference type="Gene3D" id="3.50.50.60">
    <property type="entry name" value="FAD/NAD(P)-binding domain"/>
    <property type="match status" value="2"/>
</dbReference>
<reference evidence="13" key="1">
    <citation type="journal article" date="2023" name="GigaByte">
        <title>Genome assembly of the bearded iris, Iris pallida Lam.</title>
        <authorList>
            <person name="Bruccoleri R.E."/>
            <person name="Oakeley E.J."/>
            <person name="Faust A.M.E."/>
            <person name="Altorfer M."/>
            <person name="Dessus-Babus S."/>
            <person name="Burckhardt D."/>
            <person name="Oertli M."/>
            <person name="Naumann U."/>
            <person name="Petersen F."/>
            <person name="Wong J."/>
        </authorList>
    </citation>
    <scope>NUCLEOTIDE SEQUENCE</scope>
    <source>
        <strain evidence="13">GSM-AAB239-AS_SAM_17_03QT</strain>
    </source>
</reference>
<dbReference type="InterPro" id="IPR010971">
    <property type="entry name" value="UbiH/COQ6"/>
</dbReference>
<evidence type="ECO:0000256" key="5">
    <source>
        <dbReference type="ARBA" id="ARBA00022792"/>
    </source>
</evidence>
<evidence type="ECO:0000313" key="13">
    <source>
        <dbReference type="EMBL" id="KAJ6839391.1"/>
    </source>
</evidence>
<dbReference type="HAMAP" id="MF_03193">
    <property type="entry name" value="COQ6_monooxygenase"/>
    <property type="match status" value="1"/>
</dbReference>
<dbReference type="PROSITE" id="PS01304">
    <property type="entry name" value="UBIH"/>
    <property type="match status" value="1"/>
</dbReference>
<comment type="subunit">
    <text evidence="11">Component of a multi-subunit COQ enzyme complex.</text>
</comment>
<evidence type="ECO:0000313" key="14">
    <source>
        <dbReference type="Proteomes" id="UP001140949"/>
    </source>
</evidence>
<dbReference type="InterPro" id="IPR018168">
    <property type="entry name" value="Ubi_Hdrlase_CS"/>
</dbReference>
<feature type="domain" description="FAD-binding" evidence="12">
    <location>
        <begin position="413"/>
        <end position="497"/>
    </location>
</feature>
<keyword evidence="4 11" id="KW-0831">Ubiquinone biosynthesis</keyword>
<protein>
    <recommendedName>
        <fullName evidence="11">Ubiquinone biosynthesis monooxygenase COQ6, mitochondrial</fullName>
        <ecNumber evidence="11">1.14.15.45</ecNumber>
    </recommendedName>
    <alternativeName>
        <fullName evidence="11">2-methoxy-6-polyprenolphenol 4-hydroxylase</fullName>
        <ecNumber evidence="11">1.14.15.46</ecNumber>
    </alternativeName>
</protein>
<dbReference type="InterPro" id="IPR051205">
    <property type="entry name" value="UbiH/COQ6_monooxygenase"/>
</dbReference>
<keyword evidence="10 11" id="KW-0472">Membrane</keyword>